<keyword evidence="3" id="KW-1185">Reference proteome</keyword>
<evidence type="ECO:0000256" key="1">
    <source>
        <dbReference type="SAM" id="MobiDB-lite"/>
    </source>
</evidence>
<proteinExistence type="predicted"/>
<dbReference type="Proteomes" id="UP000190648">
    <property type="component" value="Unassembled WGS sequence"/>
</dbReference>
<organism evidence="2 3">
    <name type="scientific">Patagioenas fasciata monilis</name>
    <dbReference type="NCBI Taxonomy" id="372326"/>
    <lineage>
        <taxon>Eukaryota</taxon>
        <taxon>Metazoa</taxon>
        <taxon>Chordata</taxon>
        <taxon>Craniata</taxon>
        <taxon>Vertebrata</taxon>
        <taxon>Euteleostomi</taxon>
        <taxon>Archelosauria</taxon>
        <taxon>Archosauria</taxon>
        <taxon>Dinosauria</taxon>
        <taxon>Saurischia</taxon>
        <taxon>Theropoda</taxon>
        <taxon>Coelurosauria</taxon>
        <taxon>Aves</taxon>
        <taxon>Neognathae</taxon>
        <taxon>Neoaves</taxon>
        <taxon>Columbimorphae</taxon>
        <taxon>Columbiformes</taxon>
        <taxon>Columbidae</taxon>
        <taxon>Patagioenas</taxon>
    </lineage>
</organism>
<feature type="region of interest" description="Disordered" evidence="1">
    <location>
        <begin position="33"/>
        <end position="73"/>
    </location>
</feature>
<reference evidence="2 3" key="1">
    <citation type="submission" date="2016-02" db="EMBL/GenBank/DDBJ databases">
        <title>Band-tailed pigeon sequencing and assembly.</title>
        <authorList>
            <person name="Soares A.E."/>
            <person name="Novak B.J."/>
            <person name="Rice E.S."/>
            <person name="O'Connell B."/>
            <person name="Chang D."/>
            <person name="Weber S."/>
            <person name="Shapiro B."/>
        </authorList>
    </citation>
    <scope>NUCLEOTIDE SEQUENCE [LARGE SCALE GENOMIC DNA]</scope>
    <source>
        <strain evidence="2">BTP2013</strain>
        <tissue evidence="2">Blood</tissue>
    </source>
</reference>
<gene>
    <name evidence="2" type="ORF">AV530_004544</name>
</gene>
<comment type="caution">
    <text evidence="2">The sequence shown here is derived from an EMBL/GenBank/DDBJ whole genome shotgun (WGS) entry which is preliminary data.</text>
</comment>
<evidence type="ECO:0000313" key="3">
    <source>
        <dbReference type="Proteomes" id="UP000190648"/>
    </source>
</evidence>
<evidence type="ECO:0000313" key="2">
    <source>
        <dbReference type="EMBL" id="OPJ67545.1"/>
    </source>
</evidence>
<feature type="compositionally biased region" description="Gly residues" evidence="1">
    <location>
        <begin position="50"/>
        <end position="63"/>
    </location>
</feature>
<dbReference type="AlphaFoldDB" id="A0A1V4J696"/>
<sequence length="120" mass="12809">MDVTNTRRRALPSHISPLAAHNSWCFPRRRALTAAGSPDGEPPRARVGVEGRGGGVKRGGTGADNGRRSGERSLTGDDCGLGTACRRAWFASHPPELICEACCSWGYPPPAQRSAWRNVA</sequence>
<protein>
    <submittedName>
        <fullName evidence="2">Uncharacterized protein</fullName>
    </submittedName>
</protein>
<accession>A0A1V4J696</accession>
<dbReference type="EMBL" id="LSYS01008977">
    <property type="protein sequence ID" value="OPJ67545.1"/>
    <property type="molecule type" value="Genomic_DNA"/>
</dbReference>
<name>A0A1V4J696_PATFA</name>